<name>A0ABN7SUW5_OIKDI</name>
<protein>
    <submittedName>
        <fullName evidence="1">Oidioi.mRNA.OKI2018_I69.chr1.g1968.t1.cds</fullName>
    </submittedName>
</protein>
<keyword evidence="2" id="KW-1185">Reference proteome</keyword>
<reference evidence="1 2" key="1">
    <citation type="submission" date="2021-04" db="EMBL/GenBank/DDBJ databases">
        <authorList>
            <person name="Bliznina A."/>
        </authorList>
    </citation>
    <scope>NUCLEOTIDE SEQUENCE [LARGE SCALE GENOMIC DNA]</scope>
</reference>
<accession>A0ABN7SUW5</accession>
<gene>
    <name evidence="1" type="ORF">OKIOD_LOCUS10733</name>
</gene>
<dbReference type="Proteomes" id="UP001158576">
    <property type="component" value="Chromosome 1"/>
</dbReference>
<evidence type="ECO:0000313" key="2">
    <source>
        <dbReference type="Proteomes" id="UP001158576"/>
    </source>
</evidence>
<sequence length="91" mass="10433">MVYFRLLHIAPKILKEKDLRNIEYLMSALTSLKSDLSRSSLGRTMAGEPTASREEVEICNLILNSDQLSSFDRTYLSSLGLFQRENEYNVT</sequence>
<proteinExistence type="predicted"/>
<evidence type="ECO:0000313" key="1">
    <source>
        <dbReference type="EMBL" id="CAG5105258.1"/>
    </source>
</evidence>
<organism evidence="1 2">
    <name type="scientific">Oikopleura dioica</name>
    <name type="common">Tunicate</name>
    <dbReference type="NCBI Taxonomy" id="34765"/>
    <lineage>
        <taxon>Eukaryota</taxon>
        <taxon>Metazoa</taxon>
        <taxon>Chordata</taxon>
        <taxon>Tunicata</taxon>
        <taxon>Appendicularia</taxon>
        <taxon>Copelata</taxon>
        <taxon>Oikopleuridae</taxon>
        <taxon>Oikopleura</taxon>
    </lineage>
</organism>
<dbReference type="EMBL" id="OU015566">
    <property type="protein sequence ID" value="CAG5105258.1"/>
    <property type="molecule type" value="Genomic_DNA"/>
</dbReference>